<evidence type="ECO:0000256" key="8">
    <source>
        <dbReference type="ARBA" id="ARBA00022989"/>
    </source>
</evidence>
<comment type="caution">
    <text evidence="14">The sequence shown here is derived from an EMBL/GenBank/DDBJ whole genome shotgun (WGS) entry which is preliminary data.</text>
</comment>
<dbReference type="SUPFAM" id="SSF52540">
    <property type="entry name" value="P-loop containing nucleoside triphosphate hydrolases"/>
    <property type="match status" value="2"/>
</dbReference>
<accession>A0A2P6N1A1</accession>
<evidence type="ECO:0000256" key="4">
    <source>
        <dbReference type="ARBA" id="ARBA00022692"/>
    </source>
</evidence>
<gene>
    <name evidence="14" type="ORF">PROFUN_14170</name>
</gene>
<name>A0A2P6N1A1_9EUKA</name>
<dbReference type="GO" id="GO:0005774">
    <property type="term" value="C:vacuolar membrane"/>
    <property type="evidence" value="ECO:0007669"/>
    <property type="project" value="UniProtKB-SubCell"/>
</dbReference>
<feature type="domain" description="ABC transporter" evidence="12">
    <location>
        <begin position="1249"/>
        <end position="1483"/>
    </location>
</feature>
<feature type="transmembrane region" description="Helical" evidence="11">
    <location>
        <begin position="486"/>
        <end position="509"/>
    </location>
</feature>
<evidence type="ECO:0000256" key="5">
    <source>
        <dbReference type="ARBA" id="ARBA00022737"/>
    </source>
</evidence>
<dbReference type="GO" id="GO:0140359">
    <property type="term" value="F:ABC-type transporter activity"/>
    <property type="evidence" value="ECO:0007669"/>
    <property type="project" value="InterPro"/>
</dbReference>
<keyword evidence="9 11" id="KW-0472">Membrane</keyword>
<evidence type="ECO:0000313" key="14">
    <source>
        <dbReference type="EMBL" id="PRP77744.1"/>
    </source>
</evidence>
<feature type="transmembrane region" description="Helical" evidence="11">
    <location>
        <begin position="182"/>
        <end position="202"/>
    </location>
</feature>
<dbReference type="OrthoDB" id="6500128at2759"/>
<feature type="domain" description="ABC transmembrane type-1" evidence="13">
    <location>
        <begin position="934"/>
        <end position="1212"/>
    </location>
</feature>
<evidence type="ECO:0000259" key="12">
    <source>
        <dbReference type="PROSITE" id="PS50893"/>
    </source>
</evidence>
<keyword evidence="6" id="KW-0547">Nucleotide-binding</keyword>
<keyword evidence="5" id="KW-0677">Repeat</keyword>
<evidence type="ECO:0000256" key="11">
    <source>
        <dbReference type="SAM" id="Phobius"/>
    </source>
</evidence>
<dbReference type="PROSITE" id="PS50929">
    <property type="entry name" value="ABC_TM1F"/>
    <property type="match status" value="2"/>
</dbReference>
<dbReference type="Proteomes" id="UP000241769">
    <property type="component" value="Unassembled WGS sequence"/>
</dbReference>
<feature type="transmembrane region" description="Helical" evidence="11">
    <location>
        <begin position="970"/>
        <end position="992"/>
    </location>
</feature>
<dbReference type="PANTHER" id="PTHR24223">
    <property type="entry name" value="ATP-BINDING CASSETTE SUB-FAMILY C"/>
    <property type="match status" value="1"/>
</dbReference>
<dbReference type="Pfam" id="PF00664">
    <property type="entry name" value="ABC_membrane"/>
    <property type="match status" value="2"/>
</dbReference>
<dbReference type="Gene3D" id="1.20.1560.10">
    <property type="entry name" value="ABC transporter type 1, transmembrane domain"/>
    <property type="match status" value="2"/>
</dbReference>
<evidence type="ECO:0000313" key="15">
    <source>
        <dbReference type="Proteomes" id="UP000241769"/>
    </source>
</evidence>
<dbReference type="CDD" id="cd18580">
    <property type="entry name" value="ABC_6TM_ABCC_D2"/>
    <property type="match status" value="1"/>
</dbReference>
<evidence type="ECO:0000259" key="13">
    <source>
        <dbReference type="PROSITE" id="PS50929"/>
    </source>
</evidence>
<keyword evidence="3" id="KW-0926">Vacuole</keyword>
<evidence type="ECO:0000256" key="7">
    <source>
        <dbReference type="ARBA" id="ARBA00022840"/>
    </source>
</evidence>
<reference evidence="14 15" key="1">
    <citation type="journal article" date="2018" name="Genome Biol. Evol.">
        <title>Multiple Roots of Fruiting Body Formation in Amoebozoa.</title>
        <authorList>
            <person name="Hillmann F."/>
            <person name="Forbes G."/>
            <person name="Novohradska S."/>
            <person name="Ferling I."/>
            <person name="Riege K."/>
            <person name="Groth M."/>
            <person name="Westermann M."/>
            <person name="Marz M."/>
            <person name="Spaller T."/>
            <person name="Winckler T."/>
            <person name="Schaap P."/>
            <person name="Glockner G."/>
        </authorList>
    </citation>
    <scope>NUCLEOTIDE SEQUENCE [LARGE SCALE GENOMIC DNA]</scope>
    <source>
        <strain evidence="14 15">Jena</strain>
    </source>
</reference>
<feature type="domain" description="ABC transporter" evidence="12">
    <location>
        <begin position="661"/>
        <end position="879"/>
    </location>
</feature>
<dbReference type="PROSITE" id="PS00211">
    <property type="entry name" value="ABC_TRANSPORTER_1"/>
    <property type="match status" value="2"/>
</dbReference>
<sequence length="1488" mass="168051">MSALSVHLQLTRSTFSQLHNCSRVKLRERSAWLLIEGKKSPGTMISAACGHISIFEFQRINSLQHYRPRELNENLLNSSSEFFFRILLHRKDERDKYEGVGMSPHHYLRIPSADACDALLRLLFGVACTALVIISIHRYVNIRHINRRTIPHHKWQVVKILFITIITAEYERGLENGTFVCVYLLAIFMLYCIQLQAILAWFRRGRDDEDHIFDLVIAAACTFFSGVLAILATFFNEKPETGYTEIVNEQHHSSPEDTENTSEREVVLESNVLHRLLFTYINPLLDLGRKRALQLKDLPPLHQHLTSKDISRIFTSHWNEETKREEPSIWRALFRSFGFRFVTAGLLKLAHAAVQFIGPVMLGKIVSFIQEQGKNSDSQQTYVGLGLVAVLSGSMLLGSILQNQYAYLIHNLGIQVHTAITNIVYHKCFHLSSKSRQSSSIGSMVNLQSIDAEKFEQLMPYLHMMWISPIEMIVAMVLLYNQLGWAAMAGLAVMVVLIPVNVYLAHYLTRVFDELMELRDSRTEKMNEILNGIRIIKFFAWEDSYSRQIGTIREKEMEVIRKSIFISATSTLLWSAASLFVSAVTFSVYTFTGHTLTAGVAFSSLALFDILGTSLNMIPNLATFVAEVKVSAERLVKYLKSNEIDPEAVELNEHAQSSTTVSLHGSWNWDESKMPPTLSDVVFQCNRGQLVCIVGPVGSGKTSVLSAILGEIPKLKGRVCVHGSKAYVAQQAWMQNATLRDNILFGNVYDEERYDRVLQVCELKNDIATLPHGDSTEIGEKGINLSGGQKQRVSLARAVYADRDIYLLDDCLSAVDAHVGESIFQNCIVGHLKHKTRILVTHQLQFVHRADLILGELIQQGTYTELKEKDGPFKDLIENHVVGTQSDSSKRLKKEPDEESDGKLMTDEAREVGRVDWKVWKIYFSSMGLFLLPLIIFILQVSEEGGKVGSDIWLSHWSSQISNDLHSPLYYLRIYIALSLSSSLLLFVRVYMTERACLKASQKLHDSVLNRVLRAPMSFFDTTPIGRVLNVFSSDINTLDDSIPGTLTYFMSDLAKTISSLIVVIFVIPPFLTVVLPLVYVYRYIQSHFLHSSRELKRIESITRSPIYAQFSETLAGLNTIRPYERREEFIDINHGKMDDHNRAVYIDQVSNRWMGLRLDFIGALVVTISTVFTVIEREEMDPGFVGLMLSYGLSLTQIMSSLIESATSTETEMVSVERIEGYSRIESEETIVDGGQRPPHDWPSEGVIRFEDVNLRYRPGLDLVLKGINVNIRSREKIGVVGRTGAGKSSLMLALYRFVELDSGRIIIDGLDIAKTNIVELRKRLSIIPQDPTLFTGTIRSNLDPFEEYSDASIWSSLHSVQLHDDVNAMDEKLSALVVEGGENFSVGQRQLLCLARAILRKPKILIMDEATAAVDYETDSKIQKTIRSEFKDTTVLTIAHRIHTISDYDRILVLDSGTVAELDTPQSLLSNKNSIFSSLSNTPESN</sequence>
<dbReference type="PROSITE" id="PS50893">
    <property type="entry name" value="ABC_TRANSPORTER_2"/>
    <property type="match status" value="2"/>
</dbReference>
<dbReference type="CDD" id="cd18579">
    <property type="entry name" value="ABC_6TM_ABCC_D1"/>
    <property type="match status" value="1"/>
</dbReference>
<dbReference type="GO" id="GO:0000323">
    <property type="term" value="C:lytic vacuole"/>
    <property type="evidence" value="ECO:0007669"/>
    <property type="project" value="UniProtKB-ARBA"/>
</dbReference>
<organism evidence="14 15">
    <name type="scientific">Planoprotostelium fungivorum</name>
    <dbReference type="NCBI Taxonomy" id="1890364"/>
    <lineage>
        <taxon>Eukaryota</taxon>
        <taxon>Amoebozoa</taxon>
        <taxon>Evosea</taxon>
        <taxon>Variosea</taxon>
        <taxon>Cavosteliida</taxon>
        <taxon>Cavosteliaceae</taxon>
        <taxon>Planoprotostelium</taxon>
    </lineage>
</organism>
<dbReference type="GO" id="GO:0016887">
    <property type="term" value="F:ATP hydrolysis activity"/>
    <property type="evidence" value="ECO:0007669"/>
    <property type="project" value="InterPro"/>
</dbReference>
<dbReference type="CDD" id="cd03250">
    <property type="entry name" value="ABCC_MRP_domain1"/>
    <property type="match status" value="1"/>
</dbReference>
<dbReference type="CDD" id="cd03244">
    <property type="entry name" value="ABCC_MRP_domain2"/>
    <property type="match status" value="1"/>
</dbReference>
<dbReference type="FunFam" id="3.40.50.300:FF:000997">
    <property type="entry name" value="Multidrug resistance-associated protein 1"/>
    <property type="match status" value="1"/>
</dbReference>
<dbReference type="STRING" id="1890364.A0A2P6N1A1"/>
<dbReference type="FunFam" id="1.20.1560.10:FF:000063">
    <property type="entry name" value="Multidrug resistance protein ABC transporter"/>
    <property type="match status" value="1"/>
</dbReference>
<dbReference type="FunFam" id="1.20.1560.10:FF:000020">
    <property type="entry name" value="ABC metal ion transporter"/>
    <property type="match status" value="1"/>
</dbReference>
<dbReference type="InterPro" id="IPR011527">
    <property type="entry name" value="ABC1_TM_dom"/>
</dbReference>
<dbReference type="InterPro" id="IPR050173">
    <property type="entry name" value="ABC_transporter_C-like"/>
</dbReference>
<feature type="transmembrane region" description="Helical" evidence="11">
    <location>
        <begin position="1061"/>
        <end position="1082"/>
    </location>
</feature>
<dbReference type="EMBL" id="MDYQ01000256">
    <property type="protein sequence ID" value="PRP77744.1"/>
    <property type="molecule type" value="Genomic_DNA"/>
</dbReference>
<feature type="domain" description="ABC transmembrane type-1" evidence="13">
    <location>
        <begin position="342"/>
        <end position="627"/>
    </location>
</feature>
<keyword evidence="4 11" id="KW-0812">Transmembrane</keyword>
<dbReference type="Gene3D" id="3.40.50.300">
    <property type="entry name" value="P-loop containing nucleotide triphosphate hydrolases"/>
    <property type="match status" value="2"/>
</dbReference>
<keyword evidence="7" id="KW-0067">ATP-binding</keyword>
<comment type="subcellular location">
    <subcellularLocation>
        <location evidence="1">Vacuole membrane</location>
        <topology evidence="1">Multi-pass membrane protein</topology>
    </subcellularLocation>
</comment>
<proteinExistence type="predicted"/>
<evidence type="ECO:0000256" key="10">
    <source>
        <dbReference type="SAM" id="MobiDB-lite"/>
    </source>
</evidence>
<evidence type="ECO:0000256" key="6">
    <source>
        <dbReference type="ARBA" id="ARBA00022741"/>
    </source>
</evidence>
<evidence type="ECO:0000256" key="1">
    <source>
        <dbReference type="ARBA" id="ARBA00004128"/>
    </source>
</evidence>
<dbReference type="PANTHER" id="PTHR24223:SF441">
    <property type="match status" value="1"/>
</dbReference>
<dbReference type="InterPro" id="IPR017871">
    <property type="entry name" value="ABC_transporter-like_CS"/>
</dbReference>
<dbReference type="InterPro" id="IPR044746">
    <property type="entry name" value="ABCC_6TM_D1"/>
</dbReference>
<dbReference type="InterPro" id="IPR027417">
    <property type="entry name" value="P-loop_NTPase"/>
</dbReference>
<dbReference type="InParanoid" id="A0A2P6N1A1"/>
<dbReference type="FunFam" id="3.40.50.300:FF:000565">
    <property type="entry name" value="ABC bile acid transporter"/>
    <property type="match status" value="1"/>
</dbReference>
<feature type="transmembrane region" description="Helical" evidence="11">
    <location>
        <begin position="118"/>
        <end position="140"/>
    </location>
</feature>
<keyword evidence="2" id="KW-0813">Transport</keyword>
<dbReference type="SMART" id="SM00382">
    <property type="entry name" value="AAA"/>
    <property type="match status" value="2"/>
</dbReference>
<evidence type="ECO:0000256" key="2">
    <source>
        <dbReference type="ARBA" id="ARBA00022448"/>
    </source>
</evidence>
<dbReference type="GO" id="GO:0005524">
    <property type="term" value="F:ATP binding"/>
    <property type="evidence" value="ECO:0007669"/>
    <property type="project" value="UniProtKB-KW"/>
</dbReference>
<dbReference type="Pfam" id="PF00005">
    <property type="entry name" value="ABC_tran"/>
    <property type="match status" value="2"/>
</dbReference>
<dbReference type="InterPro" id="IPR003593">
    <property type="entry name" value="AAA+_ATPase"/>
</dbReference>
<feature type="transmembrane region" description="Helical" evidence="11">
    <location>
        <begin position="381"/>
        <end position="401"/>
    </location>
</feature>
<keyword evidence="8 11" id="KW-1133">Transmembrane helix</keyword>
<dbReference type="InterPro" id="IPR044726">
    <property type="entry name" value="ABCC_6TM_D2"/>
</dbReference>
<protein>
    <submittedName>
        <fullName evidence="14">Putative multidrug resistance protein</fullName>
    </submittedName>
</protein>
<feature type="transmembrane region" description="Helical" evidence="11">
    <location>
        <begin position="922"/>
        <end position="941"/>
    </location>
</feature>
<feature type="transmembrane region" description="Helical" evidence="11">
    <location>
        <begin position="563"/>
        <end position="585"/>
    </location>
</feature>
<evidence type="ECO:0000256" key="3">
    <source>
        <dbReference type="ARBA" id="ARBA00022554"/>
    </source>
</evidence>
<dbReference type="InterPro" id="IPR036640">
    <property type="entry name" value="ABC1_TM_sf"/>
</dbReference>
<dbReference type="SUPFAM" id="SSF90123">
    <property type="entry name" value="ABC transporter transmembrane region"/>
    <property type="match status" value="2"/>
</dbReference>
<feature type="transmembrane region" description="Helical" evidence="11">
    <location>
        <begin position="214"/>
        <end position="235"/>
    </location>
</feature>
<keyword evidence="15" id="KW-1185">Reference proteome</keyword>
<feature type="compositionally biased region" description="Basic and acidic residues" evidence="10">
    <location>
        <begin position="888"/>
        <end position="904"/>
    </location>
</feature>
<evidence type="ECO:0000256" key="9">
    <source>
        <dbReference type="ARBA" id="ARBA00023136"/>
    </source>
</evidence>
<dbReference type="FunCoup" id="A0A2P6N1A1">
    <property type="interactions" value="70"/>
</dbReference>
<feature type="transmembrane region" description="Helical" evidence="11">
    <location>
        <begin position="591"/>
        <end position="611"/>
    </location>
</feature>
<dbReference type="InterPro" id="IPR003439">
    <property type="entry name" value="ABC_transporter-like_ATP-bd"/>
</dbReference>
<feature type="region of interest" description="Disordered" evidence="10">
    <location>
        <begin position="884"/>
        <end position="904"/>
    </location>
</feature>
<feature type="transmembrane region" description="Helical" evidence="11">
    <location>
        <begin position="461"/>
        <end position="480"/>
    </location>
</feature>